<evidence type="ECO:0000313" key="2">
    <source>
        <dbReference type="Proteomes" id="UP000050741"/>
    </source>
</evidence>
<evidence type="ECO:0000256" key="1">
    <source>
        <dbReference type="SAM" id="SignalP"/>
    </source>
</evidence>
<keyword evidence="2" id="KW-1185">Reference proteome</keyword>
<feature type="signal peptide" evidence="1">
    <location>
        <begin position="1"/>
        <end position="29"/>
    </location>
</feature>
<proteinExistence type="predicted"/>
<accession>A0A183BI95</accession>
<name>A0A183BI95_GLOPA</name>
<dbReference type="AlphaFoldDB" id="A0A183BI95"/>
<keyword evidence="1" id="KW-0732">Signal</keyword>
<reference evidence="2" key="1">
    <citation type="submission" date="2014-05" db="EMBL/GenBank/DDBJ databases">
        <title>The genome and life-stage specific transcriptomes of Globodera pallida elucidate key aspects of plant parasitism by a cyst nematode.</title>
        <authorList>
            <person name="Cotton J.A."/>
            <person name="Lilley C.J."/>
            <person name="Jones L.M."/>
            <person name="Kikuchi T."/>
            <person name="Reid A.J."/>
            <person name="Thorpe P."/>
            <person name="Tsai I.J."/>
            <person name="Beasley H."/>
            <person name="Blok V."/>
            <person name="Cock P.J.A."/>
            <person name="Van den Akker S.E."/>
            <person name="Holroyd N."/>
            <person name="Hunt M."/>
            <person name="Mantelin S."/>
            <person name="Naghra H."/>
            <person name="Pain A."/>
            <person name="Palomares-Rius J.E."/>
            <person name="Zarowiecki M."/>
            <person name="Berriman M."/>
            <person name="Jones J.T."/>
            <person name="Urwin P.E."/>
        </authorList>
    </citation>
    <scope>NUCLEOTIDE SEQUENCE [LARGE SCALE GENOMIC DNA]</scope>
    <source>
        <strain evidence="2">Lindley</strain>
    </source>
</reference>
<dbReference type="Proteomes" id="UP000050741">
    <property type="component" value="Unassembled WGS sequence"/>
</dbReference>
<sequence length="88" mass="9563">MFAPSPVFVSMLVAMLFLSMALLPSSVSAAAFDQFSSVVPATYIIEEPSPPILSPYPKSLSQSSQTPLQLYALQRRSFPQAYGNFETA</sequence>
<reference evidence="3" key="2">
    <citation type="submission" date="2016-06" db="UniProtKB">
        <authorList>
            <consortium name="WormBaseParasite"/>
        </authorList>
    </citation>
    <scope>IDENTIFICATION</scope>
</reference>
<evidence type="ECO:0000313" key="3">
    <source>
        <dbReference type="WBParaSite" id="GPLIN_000032400"/>
    </source>
</evidence>
<feature type="chain" id="PRO_5008146191" evidence="1">
    <location>
        <begin position="30"/>
        <end position="88"/>
    </location>
</feature>
<dbReference type="WBParaSite" id="GPLIN_000032400">
    <property type="protein sequence ID" value="GPLIN_000032400"/>
    <property type="gene ID" value="GPLIN_000032400"/>
</dbReference>
<protein>
    <submittedName>
        <fullName evidence="3">Secreted protein</fullName>
    </submittedName>
</protein>
<organism evidence="2 3">
    <name type="scientific">Globodera pallida</name>
    <name type="common">Potato cyst nematode worm</name>
    <name type="synonym">Heterodera pallida</name>
    <dbReference type="NCBI Taxonomy" id="36090"/>
    <lineage>
        <taxon>Eukaryota</taxon>
        <taxon>Metazoa</taxon>
        <taxon>Ecdysozoa</taxon>
        <taxon>Nematoda</taxon>
        <taxon>Chromadorea</taxon>
        <taxon>Rhabditida</taxon>
        <taxon>Tylenchina</taxon>
        <taxon>Tylenchomorpha</taxon>
        <taxon>Tylenchoidea</taxon>
        <taxon>Heteroderidae</taxon>
        <taxon>Heteroderinae</taxon>
        <taxon>Globodera</taxon>
    </lineage>
</organism>